<keyword evidence="2" id="KW-0472">Membrane</keyword>
<dbReference type="InterPro" id="IPR052577">
    <property type="entry name" value="VWA7"/>
</dbReference>
<name>A0A2C5WY66_9PEZI</name>
<dbReference type="Proteomes" id="UP000222788">
    <property type="component" value="Unassembled WGS sequence"/>
</dbReference>
<dbReference type="PANTHER" id="PTHR14905:SF7">
    <property type="entry name" value="VON WILLEBRAND FACTOR A DOMAIN-CONTAINING PROTEIN 7"/>
    <property type="match status" value="1"/>
</dbReference>
<evidence type="ECO:0000256" key="2">
    <source>
        <dbReference type="SAM" id="Phobius"/>
    </source>
</evidence>
<feature type="transmembrane region" description="Helical" evidence="2">
    <location>
        <begin position="1038"/>
        <end position="1057"/>
    </location>
</feature>
<accession>A0A2C5WY66</accession>
<dbReference type="PANTHER" id="PTHR14905">
    <property type="entry name" value="NG37"/>
    <property type="match status" value="1"/>
</dbReference>
<evidence type="ECO:0000256" key="3">
    <source>
        <dbReference type="SAM" id="SignalP"/>
    </source>
</evidence>
<dbReference type="AlphaFoldDB" id="A0A2C5WY66"/>
<dbReference type="InterPro" id="IPR056862">
    <property type="entry name" value="VWA7_N"/>
</dbReference>
<feature type="compositionally biased region" description="Polar residues" evidence="1">
    <location>
        <begin position="889"/>
        <end position="898"/>
    </location>
</feature>
<keyword evidence="2" id="KW-0812">Transmembrane</keyword>
<sequence>MKVLNLLRLVPLAGAFFPTKFRDGLEGRPGTSHEALTIESLSELASAWDIISSNATAADGTVYLPRSVVNAIRAVGRASAEVDVLETTDATWHFDGERIYEGQLLLTALRGAIVSSLQEGDGETARALLGKALHGVQDFYAHTNWLEIGKSSLAPLGRDVAVETAGEMETTCFTCSTASNPESKSMCQDCASFGPDSAKLTSGFFINQNSQPLVGGKCRHGGPLDNHGDYSHTQVARPSPSNETPPTNATATTSDLPSSTNTSSINSTAKAEPSAVLVAGINKDSLDCLWSPHSHLHSGAVAFARAATKQFVGDLVDELSPQQLMILVGLQVETEHSHGLAANNAHRPALPSRVTLHLAGAPAAQDRDDGLVERQSQSINGHYDPLHLVSLAPILLVSDVIPDSDSPLSFPFVVDSQMTFLSVGIACTSCSVALSPPVSDRPAGSDWDQAVDSSGTHARINVTTPQPGVWTVELSSNGETNSGSFAVAVEGESPLHLAGFSFVESAGRPGHEGYFDIGSTLPVDTRLGVVAEIYGPVGDAEPLWVLRGPDFHGVVNESISGDSGSKIPALELVAGSGKEGFPDNSSFFGTTKLPASFLHSPGGEFDTQAFYVYVKGVDSFGADFQRVHPVLFSASRATRSYPLGSLSPLFGMVNGVATDTSDDGRMEAEEILRSKGDENDSSITAPAVNIQADNSTTITSFPLVQPSASRSMPVLSNSTALSGRVQFPTGTGIATNSSASTNVESFTAPSTGRSFFNPTGFISNTTIAGSSVPSAGSTMPYTSKASVAAMDSTSSNRTTQTRTLTIRPIVTSEYSYGSASSYLPANSTRVAPIIPTTFSPLPTYSYSAFSTSTSESLTSRSSSAQAVAPVGTTKWDTTQDEKTEEYAPKTTNSEDYSTTVTDCPKSTITAIATTTTTTSKTHSQTDIADYGAPRSYRSSLTLSEYGSSSPIAFTSRADPIGQSLNSYSTIEITSPTTLTSTATSTRTQTTSTSAYGLLDTMVTSYSDSATSSDDSAWTTRTTPLGYEPSVIRSSAADISIFGFGVLGVMLAAIIFVLA</sequence>
<dbReference type="Pfam" id="PF25107">
    <property type="entry name" value="VWA7_N"/>
    <property type="match status" value="1"/>
</dbReference>
<evidence type="ECO:0000259" key="4">
    <source>
        <dbReference type="Pfam" id="PF25107"/>
    </source>
</evidence>
<feature type="signal peptide" evidence="3">
    <location>
        <begin position="1"/>
        <end position="15"/>
    </location>
</feature>
<dbReference type="STRING" id="1035309.A0A2C5WY66"/>
<evidence type="ECO:0000256" key="1">
    <source>
        <dbReference type="SAM" id="MobiDB-lite"/>
    </source>
</evidence>
<dbReference type="OrthoDB" id="301415at2759"/>
<keyword evidence="3" id="KW-0732">Signal</keyword>
<feature type="compositionally biased region" description="Low complexity" evidence="1">
    <location>
        <begin position="238"/>
        <end position="268"/>
    </location>
</feature>
<evidence type="ECO:0000313" key="5">
    <source>
        <dbReference type="EMBL" id="PHH50947.1"/>
    </source>
</evidence>
<dbReference type="EMBL" id="APWK03000108">
    <property type="protein sequence ID" value="PHH50947.1"/>
    <property type="molecule type" value="Genomic_DNA"/>
</dbReference>
<organism evidence="5 6">
    <name type="scientific">Ceratocystis fimbriata CBS 114723</name>
    <dbReference type="NCBI Taxonomy" id="1035309"/>
    <lineage>
        <taxon>Eukaryota</taxon>
        <taxon>Fungi</taxon>
        <taxon>Dikarya</taxon>
        <taxon>Ascomycota</taxon>
        <taxon>Pezizomycotina</taxon>
        <taxon>Sordariomycetes</taxon>
        <taxon>Hypocreomycetidae</taxon>
        <taxon>Microascales</taxon>
        <taxon>Ceratocystidaceae</taxon>
        <taxon>Ceratocystis</taxon>
    </lineage>
</organism>
<feature type="chain" id="PRO_5012089805" evidence="3">
    <location>
        <begin position="16"/>
        <end position="1058"/>
    </location>
</feature>
<feature type="region of interest" description="Disordered" evidence="1">
    <location>
        <begin position="860"/>
        <end position="898"/>
    </location>
</feature>
<gene>
    <name evidence="5" type="primary">VWA7</name>
    <name evidence="5" type="ORF">CFIMG_007282RA</name>
</gene>
<evidence type="ECO:0000313" key="6">
    <source>
        <dbReference type="Proteomes" id="UP000222788"/>
    </source>
</evidence>
<protein>
    <submittedName>
        <fullName evidence="5">von Willebrand factor A domain-containing protein 7</fullName>
    </submittedName>
</protein>
<proteinExistence type="predicted"/>
<keyword evidence="2" id="KW-1133">Transmembrane helix</keyword>
<comment type="caution">
    <text evidence="5">The sequence shown here is derived from an EMBL/GenBank/DDBJ whole genome shotgun (WGS) entry which is preliminary data.</text>
</comment>
<keyword evidence="6" id="KW-1185">Reference proteome</keyword>
<reference evidence="5 6" key="2">
    <citation type="journal article" date="2013" name="IMA Fungus">
        <title>IMA Genome-F 1: Ceratocystis fimbriata: Draft nuclear genome sequence for the plant pathogen, Ceratocystis fimbriata.</title>
        <authorList>
            <person name="Wilken P.M."/>
            <person name="Steenkamp E.T."/>
            <person name="Wingfield M.J."/>
            <person name="de Beer Z.W."/>
            <person name="Wingfield B.D."/>
        </authorList>
    </citation>
    <scope>NUCLEOTIDE SEQUENCE [LARGE SCALE GENOMIC DNA]</scope>
    <source>
        <strain evidence="5 6">CBS 114723</strain>
    </source>
</reference>
<reference evidence="5 6" key="1">
    <citation type="journal article" date="2013" name="Fungal Biol.">
        <title>Analysis of microsatellite markers in the genome of the plant pathogen Ceratocystis fimbriata.</title>
        <authorList>
            <person name="Simpson M.C."/>
            <person name="Wilken P.M."/>
            <person name="Coetzee M.P."/>
            <person name="Wingfield M.J."/>
            <person name="Wingfield B.D."/>
        </authorList>
    </citation>
    <scope>NUCLEOTIDE SEQUENCE [LARGE SCALE GENOMIC DNA]</scope>
    <source>
        <strain evidence="5 6">CBS 114723</strain>
    </source>
</reference>
<feature type="compositionally biased region" description="Basic and acidic residues" evidence="1">
    <location>
        <begin position="877"/>
        <end position="887"/>
    </location>
</feature>
<feature type="domain" description="VWA7 N-terminal" evidence="4">
    <location>
        <begin position="57"/>
        <end position="228"/>
    </location>
</feature>
<feature type="region of interest" description="Disordered" evidence="1">
    <location>
        <begin position="216"/>
        <end position="271"/>
    </location>
</feature>